<evidence type="ECO:0000256" key="5">
    <source>
        <dbReference type="RuleBase" id="RU361277"/>
    </source>
</evidence>
<proteinExistence type="inferred from homology"/>
<dbReference type="GO" id="GO:0016491">
    <property type="term" value="F:oxidoreductase activity"/>
    <property type="evidence" value="ECO:0007669"/>
    <property type="project" value="UniProtKB-KW"/>
</dbReference>
<comment type="caution">
    <text evidence="7">The sequence shown here is derived from an EMBL/GenBank/DDBJ whole genome shotgun (WGS) entry which is preliminary data.</text>
</comment>
<dbReference type="Pfam" id="PF08240">
    <property type="entry name" value="ADH_N"/>
    <property type="match status" value="1"/>
</dbReference>
<dbReference type="SMART" id="SM00829">
    <property type="entry name" value="PKS_ER"/>
    <property type="match status" value="1"/>
</dbReference>
<evidence type="ECO:0000259" key="6">
    <source>
        <dbReference type="SMART" id="SM00829"/>
    </source>
</evidence>
<dbReference type="CDD" id="cd08260">
    <property type="entry name" value="Zn_ADH6"/>
    <property type="match status" value="1"/>
</dbReference>
<evidence type="ECO:0000256" key="1">
    <source>
        <dbReference type="ARBA" id="ARBA00001947"/>
    </source>
</evidence>
<protein>
    <submittedName>
        <fullName evidence="7">Zinc-dependent alcohol dehydrogenase family protein</fullName>
    </submittedName>
</protein>
<dbReference type="RefSeq" id="WP_139095839.1">
    <property type="nucleotide sequence ID" value="NZ_VDFW01000004.1"/>
</dbReference>
<sequence length="347" mass="35921">MRAVLFERFGELPQVTEVADPSPGPDGVVVAVEATGVCRSDWHAWRGHDGDVKLPHVPGHELAGHVVAVGDRVRNHRIGERVTAPFVCACGSCPQCASGNQQVCDFQFQPGFTGWGSFAEYVALDHADVNLVPLPADLGPVTAAALGCRFGTAYRAVLRQGGASAGEWVAVYGCGGAGASAVMLAVAAGARVVAVDLSPEALALATRLGAEATVRGHDPVDELREITGGGTHLSLDCAGLPATCAASVASLRKRGRHVQVGLLPPDQGVPPIPMHLVIAGELRIFGSHGLQAHEYPAMLDFVTRSGMDLTGLIGRRIGLDEAPAALSEMDNAVPSQAGVTIVELPVP</sequence>
<dbReference type="InterPro" id="IPR013149">
    <property type="entry name" value="ADH-like_C"/>
</dbReference>
<feature type="domain" description="Enoyl reductase (ER)" evidence="6">
    <location>
        <begin position="10"/>
        <end position="333"/>
    </location>
</feature>
<dbReference type="InterPro" id="IPR050129">
    <property type="entry name" value="Zn_alcohol_dh"/>
</dbReference>
<name>A0A5C4M959_9PSEU</name>
<dbReference type="InterPro" id="IPR020843">
    <property type="entry name" value="ER"/>
</dbReference>
<keyword evidence="3 5" id="KW-0862">Zinc</keyword>
<dbReference type="GO" id="GO:0008270">
    <property type="term" value="F:zinc ion binding"/>
    <property type="evidence" value="ECO:0007669"/>
    <property type="project" value="InterPro"/>
</dbReference>
<dbReference type="Pfam" id="PF00107">
    <property type="entry name" value="ADH_zinc_N"/>
    <property type="match status" value="1"/>
</dbReference>
<dbReference type="InterPro" id="IPR011032">
    <property type="entry name" value="GroES-like_sf"/>
</dbReference>
<dbReference type="SUPFAM" id="SSF51735">
    <property type="entry name" value="NAD(P)-binding Rossmann-fold domains"/>
    <property type="match status" value="1"/>
</dbReference>
<dbReference type="InterPro" id="IPR013154">
    <property type="entry name" value="ADH-like_N"/>
</dbReference>
<organism evidence="7 8">
    <name type="scientific">Amycolatopsis alkalitolerans</name>
    <dbReference type="NCBI Taxonomy" id="2547244"/>
    <lineage>
        <taxon>Bacteria</taxon>
        <taxon>Bacillati</taxon>
        <taxon>Actinomycetota</taxon>
        <taxon>Actinomycetes</taxon>
        <taxon>Pseudonocardiales</taxon>
        <taxon>Pseudonocardiaceae</taxon>
        <taxon>Amycolatopsis</taxon>
    </lineage>
</organism>
<dbReference type="EMBL" id="VDFW01000004">
    <property type="protein sequence ID" value="TNC28222.1"/>
    <property type="molecule type" value="Genomic_DNA"/>
</dbReference>
<comment type="similarity">
    <text evidence="5">Belongs to the zinc-containing alcohol dehydrogenase family.</text>
</comment>
<keyword evidence="8" id="KW-1185">Reference proteome</keyword>
<gene>
    <name evidence="7" type="ORF">FG385_07315</name>
</gene>
<dbReference type="InterPro" id="IPR002328">
    <property type="entry name" value="ADH_Zn_CS"/>
</dbReference>
<dbReference type="SUPFAM" id="SSF50129">
    <property type="entry name" value="GroES-like"/>
    <property type="match status" value="1"/>
</dbReference>
<dbReference type="PANTHER" id="PTHR43401">
    <property type="entry name" value="L-THREONINE 3-DEHYDROGENASE"/>
    <property type="match status" value="1"/>
</dbReference>
<dbReference type="Gene3D" id="3.90.180.10">
    <property type="entry name" value="Medium-chain alcohol dehydrogenases, catalytic domain"/>
    <property type="match status" value="1"/>
</dbReference>
<accession>A0A5C4M959</accession>
<dbReference type="InterPro" id="IPR036291">
    <property type="entry name" value="NAD(P)-bd_dom_sf"/>
</dbReference>
<dbReference type="AlphaFoldDB" id="A0A5C4M959"/>
<dbReference type="OrthoDB" id="5295340at2"/>
<keyword evidence="2 5" id="KW-0479">Metal-binding</keyword>
<reference evidence="7 8" key="1">
    <citation type="submission" date="2019-06" db="EMBL/GenBank/DDBJ databases">
        <title>Amycolatopsis alkalitolerans sp. nov., isolated from Gastrodia elata Blume.</title>
        <authorList>
            <person name="Narsing Rao M.P."/>
            <person name="Li W.J."/>
        </authorList>
    </citation>
    <scope>NUCLEOTIDE SEQUENCE [LARGE SCALE GENOMIC DNA]</scope>
    <source>
        <strain evidence="7 8">SYSUP0005</strain>
    </source>
</reference>
<comment type="cofactor">
    <cofactor evidence="1 5">
        <name>Zn(2+)</name>
        <dbReference type="ChEBI" id="CHEBI:29105"/>
    </cofactor>
</comment>
<evidence type="ECO:0000256" key="2">
    <source>
        <dbReference type="ARBA" id="ARBA00022723"/>
    </source>
</evidence>
<dbReference type="Proteomes" id="UP000305546">
    <property type="component" value="Unassembled WGS sequence"/>
</dbReference>
<dbReference type="PROSITE" id="PS00059">
    <property type="entry name" value="ADH_ZINC"/>
    <property type="match status" value="1"/>
</dbReference>
<evidence type="ECO:0000256" key="4">
    <source>
        <dbReference type="ARBA" id="ARBA00023002"/>
    </source>
</evidence>
<keyword evidence="4" id="KW-0560">Oxidoreductase</keyword>
<dbReference type="PANTHER" id="PTHR43401:SF5">
    <property type="entry name" value="ALCOHOL DEHYDROGENASE-RELATED"/>
    <property type="match status" value="1"/>
</dbReference>
<evidence type="ECO:0000256" key="3">
    <source>
        <dbReference type="ARBA" id="ARBA00022833"/>
    </source>
</evidence>
<evidence type="ECO:0000313" key="7">
    <source>
        <dbReference type="EMBL" id="TNC28222.1"/>
    </source>
</evidence>
<evidence type="ECO:0000313" key="8">
    <source>
        <dbReference type="Proteomes" id="UP000305546"/>
    </source>
</evidence>